<dbReference type="SUPFAM" id="SSF52172">
    <property type="entry name" value="CheY-like"/>
    <property type="match status" value="1"/>
</dbReference>
<evidence type="ECO:0000313" key="6">
    <source>
        <dbReference type="Proteomes" id="UP000287872"/>
    </source>
</evidence>
<proteinExistence type="predicted"/>
<keyword evidence="6" id="KW-1185">Reference proteome</keyword>
<dbReference type="InterPro" id="IPR001789">
    <property type="entry name" value="Sig_transdc_resp-reg_receiver"/>
</dbReference>
<dbReference type="InterPro" id="IPR011006">
    <property type="entry name" value="CheY-like_superfamily"/>
</dbReference>
<protein>
    <recommendedName>
        <fullName evidence="1">Stage 0 sporulation protein A homolog</fullName>
    </recommendedName>
</protein>
<evidence type="ECO:0000259" key="4">
    <source>
        <dbReference type="PROSITE" id="PS50110"/>
    </source>
</evidence>
<dbReference type="SMART" id="SM00448">
    <property type="entry name" value="REC"/>
    <property type="match status" value="1"/>
</dbReference>
<reference evidence="5 6" key="1">
    <citation type="submission" date="2018-11" db="EMBL/GenBank/DDBJ databases">
        <title>Genome sequencing and assembly of Clostridium tagluense strain A121.</title>
        <authorList>
            <person name="Murakami T."/>
            <person name="Segawa T."/>
            <person name="Shcherbakova V.A."/>
            <person name="Mori H."/>
            <person name="Yoshimura Y."/>
        </authorList>
    </citation>
    <scope>NUCLEOTIDE SEQUENCE [LARGE SCALE GENOMIC DNA]</scope>
    <source>
        <strain evidence="5 6">A121</strain>
    </source>
</reference>
<evidence type="ECO:0000256" key="3">
    <source>
        <dbReference type="PROSITE-ProRule" id="PRU00169"/>
    </source>
</evidence>
<dbReference type="RefSeq" id="WP_125000131.1">
    <property type="nucleotide sequence ID" value="NZ_BHYK01000008.1"/>
</dbReference>
<dbReference type="InterPro" id="IPR052048">
    <property type="entry name" value="ST_Response_Regulator"/>
</dbReference>
<dbReference type="Gene3D" id="3.40.50.2300">
    <property type="match status" value="1"/>
</dbReference>
<evidence type="ECO:0000313" key="5">
    <source>
        <dbReference type="EMBL" id="GCD10093.1"/>
    </source>
</evidence>
<dbReference type="AlphaFoldDB" id="A0A401UKJ4"/>
<evidence type="ECO:0000256" key="2">
    <source>
        <dbReference type="ARBA" id="ARBA00024867"/>
    </source>
</evidence>
<dbReference type="Pfam" id="PF00072">
    <property type="entry name" value="Response_reg"/>
    <property type="match status" value="1"/>
</dbReference>
<organism evidence="5 6">
    <name type="scientific">Clostridium tagluense</name>
    <dbReference type="NCBI Taxonomy" id="360422"/>
    <lineage>
        <taxon>Bacteria</taxon>
        <taxon>Bacillati</taxon>
        <taxon>Bacillota</taxon>
        <taxon>Clostridia</taxon>
        <taxon>Eubacteriales</taxon>
        <taxon>Clostridiaceae</taxon>
        <taxon>Clostridium</taxon>
    </lineage>
</organism>
<comment type="function">
    <text evidence="2">May play the central regulatory role in sporulation. It may be an element of the effector pathway responsible for the activation of sporulation genes in response to nutritional stress. Spo0A may act in concert with spo0H (a sigma factor) to control the expression of some genes that are critical to the sporulation process.</text>
</comment>
<evidence type="ECO:0000256" key="1">
    <source>
        <dbReference type="ARBA" id="ARBA00018672"/>
    </source>
</evidence>
<keyword evidence="3" id="KW-0597">Phosphoprotein</keyword>
<accession>A0A401UKJ4</accession>
<dbReference type="PANTHER" id="PTHR43228">
    <property type="entry name" value="TWO-COMPONENT RESPONSE REGULATOR"/>
    <property type="match status" value="1"/>
</dbReference>
<sequence>MKRVLITDDAMFMRLALKTMLEKNGFEVVGEAENGVEAIEKYKVLKPDIVTLDITMPVMDGVDALKNIKAFDKSAKIIMISAMGQETIVREAIMSGAIGFVIKPFVEETIVKAFSKLK</sequence>
<dbReference type="EMBL" id="BHYK01000008">
    <property type="protein sequence ID" value="GCD10093.1"/>
    <property type="molecule type" value="Genomic_DNA"/>
</dbReference>
<comment type="caution">
    <text evidence="5">The sequence shown here is derived from an EMBL/GenBank/DDBJ whole genome shotgun (WGS) entry which is preliminary data.</text>
</comment>
<dbReference type="GO" id="GO:0000160">
    <property type="term" value="P:phosphorelay signal transduction system"/>
    <property type="evidence" value="ECO:0007669"/>
    <property type="project" value="InterPro"/>
</dbReference>
<dbReference type="OrthoDB" id="9790669at2"/>
<dbReference type="Proteomes" id="UP000287872">
    <property type="component" value="Unassembled WGS sequence"/>
</dbReference>
<dbReference type="PROSITE" id="PS50110">
    <property type="entry name" value="RESPONSE_REGULATORY"/>
    <property type="match status" value="1"/>
</dbReference>
<gene>
    <name evidence="5" type="primary">cheY_2</name>
    <name evidence="5" type="ORF">Ctaglu_17160</name>
</gene>
<name>A0A401UKJ4_9CLOT</name>
<feature type="domain" description="Response regulatory" evidence="4">
    <location>
        <begin position="3"/>
        <end position="118"/>
    </location>
</feature>
<feature type="modified residue" description="4-aspartylphosphate" evidence="3">
    <location>
        <position position="53"/>
    </location>
</feature>
<dbReference type="PANTHER" id="PTHR43228:SF1">
    <property type="entry name" value="TWO-COMPONENT RESPONSE REGULATOR ARR22"/>
    <property type="match status" value="1"/>
</dbReference>